<evidence type="ECO:0000256" key="5">
    <source>
        <dbReference type="ARBA" id="ARBA00023136"/>
    </source>
</evidence>
<sequence>MMSLKLIKSFSIYTIAGFFGTGANFFVLPILSRYLTAIDYGVQSIFNSYVLILVPLIGLVSSGYLTVEYYRVKDKKEYASLFSSVQFIPVLPFVLLLLGAVLFYKPLGSLLEIPSGSEHMVWMIVVLALLTIYIDSFFSYLVIRKKANHYFVFNVSKTCVEILFTLLLVVKYEMGWHGRIYAWLLANVLYFLITIIYFYKEDLLTFDFKKKYYIAGILYGLPLILHTIGKFVISQSDRIFIANILSIADVGFYNMAVQISSLLLIFVNIFQKIYTPFVFERLVELTVSKKIQIIQLSYAFLICLLFGLFLVTLLSPFLFGTFIDVKFKASIPYIFWITLSYVFWGLYIVFSAFIYYYRKSLYMAYIAVVNIVTNLIFNYFLIKKFGVVGAAYATSISYLITLILVFYYSNRLLPLPWFSFNFIFTKSFVQKKA</sequence>
<evidence type="ECO:0000256" key="1">
    <source>
        <dbReference type="ARBA" id="ARBA00004651"/>
    </source>
</evidence>
<reference evidence="7 8" key="1">
    <citation type="journal article" date="2019" name="Int. J. Syst. Evol. Microbiol.">
        <title>Rufibacter sediminis sp. nov., isolated from freshwater lake sediment.</title>
        <authorList>
            <person name="Qu J.H."/>
            <person name="Zhang L.J."/>
            <person name="Fu Y.H."/>
            <person name="Li H.F."/>
        </authorList>
    </citation>
    <scope>NUCLEOTIDE SEQUENCE [LARGE SCALE GENOMIC DNA]</scope>
    <source>
        <strain evidence="7 8">H-1</strain>
    </source>
</reference>
<feature type="transmembrane region" description="Helical" evidence="6">
    <location>
        <begin position="362"/>
        <end position="381"/>
    </location>
</feature>
<keyword evidence="3 6" id="KW-0812">Transmembrane</keyword>
<gene>
    <name evidence="7" type="ORF">H7U12_02385</name>
</gene>
<name>A0ABR6VN13_9BACT</name>
<keyword evidence="5 6" id="KW-0472">Membrane</keyword>
<keyword evidence="4 6" id="KW-1133">Transmembrane helix</keyword>
<dbReference type="PANTHER" id="PTHR30250:SF11">
    <property type="entry name" value="O-ANTIGEN TRANSPORTER-RELATED"/>
    <property type="match status" value="1"/>
</dbReference>
<dbReference type="Proteomes" id="UP000659698">
    <property type="component" value="Unassembled WGS sequence"/>
</dbReference>
<feature type="transmembrane region" description="Helical" evidence="6">
    <location>
        <begin position="239"/>
        <end position="267"/>
    </location>
</feature>
<protein>
    <submittedName>
        <fullName evidence="7">Oligosaccharide flippase family protein</fullName>
    </submittedName>
</protein>
<dbReference type="RefSeq" id="WP_186632290.1">
    <property type="nucleotide sequence ID" value="NZ_JACOAF010000004.1"/>
</dbReference>
<accession>A0ABR6VN13</accession>
<feature type="transmembrane region" description="Helical" evidence="6">
    <location>
        <begin position="212"/>
        <end position="233"/>
    </location>
</feature>
<feature type="transmembrane region" description="Helical" evidence="6">
    <location>
        <begin position="79"/>
        <end position="104"/>
    </location>
</feature>
<dbReference type="PANTHER" id="PTHR30250">
    <property type="entry name" value="PST FAMILY PREDICTED COLANIC ACID TRANSPORTER"/>
    <property type="match status" value="1"/>
</dbReference>
<feature type="transmembrane region" description="Helical" evidence="6">
    <location>
        <begin position="46"/>
        <end position="67"/>
    </location>
</feature>
<evidence type="ECO:0000256" key="6">
    <source>
        <dbReference type="SAM" id="Phobius"/>
    </source>
</evidence>
<comment type="caution">
    <text evidence="7">The sequence shown here is derived from an EMBL/GenBank/DDBJ whole genome shotgun (WGS) entry which is preliminary data.</text>
</comment>
<evidence type="ECO:0000256" key="2">
    <source>
        <dbReference type="ARBA" id="ARBA00022475"/>
    </source>
</evidence>
<evidence type="ECO:0000256" key="3">
    <source>
        <dbReference type="ARBA" id="ARBA00022692"/>
    </source>
</evidence>
<dbReference type="InterPro" id="IPR050833">
    <property type="entry name" value="Poly_Biosynth_Transport"/>
</dbReference>
<feature type="transmembrane region" description="Helical" evidence="6">
    <location>
        <begin position="150"/>
        <end position="168"/>
    </location>
</feature>
<feature type="transmembrane region" description="Helical" evidence="6">
    <location>
        <begin position="180"/>
        <end position="200"/>
    </location>
</feature>
<feature type="transmembrane region" description="Helical" evidence="6">
    <location>
        <begin position="331"/>
        <end position="355"/>
    </location>
</feature>
<evidence type="ECO:0000313" key="7">
    <source>
        <dbReference type="EMBL" id="MBC3538511.1"/>
    </source>
</evidence>
<feature type="transmembrane region" description="Helical" evidence="6">
    <location>
        <begin position="12"/>
        <end position="34"/>
    </location>
</feature>
<dbReference type="InterPro" id="IPR002797">
    <property type="entry name" value="Polysacc_synth"/>
</dbReference>
<feature type="transmembrane region" description="Helical" evidence="6">
    <location>
        <begin position="298"/>
        <end position="319"/>
    </location>
</feature>
<proteinExistence type="predicted"/>
<organism evidence="7 8">
    <name type="scientific">Rufibacter sediminis</name>
    <dbReference type="NCBI Taxonomy" id="2762756"/>
    <lineage>
        <taxon>Bacteria</taxon>
        <taxon>Pseudomonadati</taxon>
        <taxon>Bacteroidota</taxon>
        <taxon>Cytophagia</taxon>
        <taxon>Cytophagales</taxon>
        <taxon>Hymenobacteraceae</taxon>
        <taxon>Rufibacter</taxon>
    </lineage>
</organism>
<evidence type="ECO:0000313" key="8">
    <source>
        <dbReference type="Proteomes" id="UP000659698"/>
    </source>
</evidence>
<keyword evidence="2" id="KW-1003">Cell membrane</keyword>
<dbReference type="EMBL" id="JACOAF010000004">
    <property type="protein sequence ID" value="MBC3538511.1"/>
    <property type="molecule type" value="Genomic_DNA"/>
</dbReference>
<feature type="transmembrane region" description="Helical" evidence="6">
    <location>
        <begin position="387"/>
        <end position="408"/>
    </location>
</feature>
<evidence type="ECO:0000256" key="4">
    <source>
        <dbReference type="ARBA" id="ARBA00022989"/>
    </source>
</evidence>
<feature type="transmembrane region" description="Helical" evidence="6">
    <location>
        <begin position="120"/>
        <end position="143"/>
    </location>
</feature>
<comment type="subcellular location">
    <subcellularLocation>
        <location evidence="1">Cell membrane</location>
        <topology evidence="1">Multi-pass membrane protein</topology>
    </subcellularLocation>
</comment>
<dbReference type="Pfam" id="PF01943">
    <property type="entry name" value="Polysacc_synt"/>
    <property type="match status" value="1"/>
</dbReference>
<keyword evidence="8" id="KW-1185">Reference proteome</keyword>